<dbReference type="Gene3D" id="3.30.70.100">
    <property type="match status" value="1"/>
</dbReference>
<gene>
    <name evidence="1" type="ORF">bcere0026_28880</name>
</gene>
<proteinExistence type="predicted"/>
<dbReference type="PANTHER" id="PTHR39169">
    <property type="match status" value="1"/>
</dbReference>
<protein>
    <recommendedName>
        <fullName evidence="2">Monooxygenase</fullName>
    </recommendedName>
</protein>
<dbReference type="NCBIfam" id="NF008333">
    <property type="entry name" value="PRK11118.1"/>
    <property type="match status" value="1"/>
</dbReference>
<organism evidence="1">
    <name type="scientific">Bacillus mycoides</name>
    <dbReference type="NCBI Taxonomy" id="1405"/>
    <lineage>
        <taxon>Bacteria</taxon>
        <taxon>Bacillati</taxon>
        <taxon>Bacillota</taxon>
        <taxon>Bacilli</taxon>
        <taxon>Bacillales</taxon>
        <taxon>Bacillaceae</taxon>
        <taxon>Bacillus</taxon>
        <taxon>Bacillus cereus group</taxon>
    </lineage>
</organism>
<evidence type="ECO:0000313" key="1">
    <source>
        <dbReference type="EMBL" id="EEL70073.1"/>
    </source>
</evidence>
<comment type="caution">
    <text evidence="1">The sequence shown here is derived from an EMBL/GenBank/DDBJ whole genome shotgun (WGS) entry which is preliminary data.</text>
</comment>
<dbReference type="PANTHER" id="PTHR39169:SF1">
    <property type="entry name" value="MONOOXYGENASE YDHR-RELATED"/>
    <property type="match status" value="1"/>
</dbReference>
<dbReference type="InterPro" id="IPR011008">
    <property type="entry name" value="Dimeric_a/b-barrel"/>
</dbReference>
<reference evidence="1" key="1">
    <citation type="journal article" date="2012" name="Genome Res.">
        <title>Genomic characterization of the Bacillus cereus sensu lato species: Backdrop to the evolution of Bacillus anthracis.</title>
        <authorList>
            <person name="Zwick M.E."/>
            <person name="Joseph S.J."/>
            <person name="Didelot X."/>
            <person name="Chen P.E."/>
            <person name="Bishop-Lilly K.A."/>
            <person name="Stewart A.C."/>
            <person name="Willner K."/>
            <person name="Nolan N."/>
            <person name="Lentz S."/>
            <person name="Thomason M.K."/>
            <person name="Sozhamannan S."/>
            <person name="Mateczun A.J."/>
            <person name="Du L."/>
            <person name="Read T.D."/>
        </authorList>
    </citation>
    <scope>NUCLEOTIDE SEQUENCE [LARGE SCALE GENOMIC DNA]</scope>
    <source>
        <strain evidence="1">AH603</strain>
    </source>
</reference>
<accession>C2XW12</accession>
<dbReference type="Proteomes" id="UP000001753">
    <property type="component" value="Chromosome"/>
</dbReference>
<dbReference type="Pfam" id="PF08803">
    <property type="entry name" value="ydhR"/>
    <property type="match status" value="1"/>
</dbReference>
<dbReference type="InterPro" id="IPR014910">
    <property type="entry name" value="YdhR"/>
</dbReference>
<dbReference type="EMBL" id="ACMP01000083">
    <property type="protein sequence ID" value="EEL70073.1"/>
    <property type="molecule type" value="Genomic_DNA"/>
</dbReference>
<evidence type="ECO:0008006" key="2">
    <source>
        <dbReference type="Google" id="ProtNLM"/>
    </source>
</evidence>
<name>C2XW12_BACMY</name>
<dbReference type="AlphaFoldDB" id="C2XW12"/>
<dbReference type="HOGENOM" id="CLU_179942_0_0_9"/>
<dbReference type="SUPFAM" id="SSF54909">
    <property type="entry name" value="Dimeric alpha+beta barrel"/>
    <property type="match status" value="1"/>
</dbReference>
<sequence length="103" mass="12235">MKMAYLLQVDFPFEGPFGDEMEKAFWDLAKSINEEEGFHWKIWTENQETKEAGGIYVFEEKQDAEKYGEMHKNRLQAFGVKDIRVKIFHINEELTKLNHGYSK</sequence>